<feature type="domain" description="ANTAR" evidence="6">
    <location>
        <begin position="128"/>
        <end position="189"/>
    </location>
</feature>
<evidence type="ECO:0000256" key="2">
    <source>
        <dbReference type="ARBA" id="ARBA00022553"/>
    </source>
</evidence>
<dbReference type="PIRSF" id="PIRSF036382">
    <property type="entry name" value="RR_antiterm"/>
    <property type="match status" value="1"/>
</dbReference>
<dbReference type="Gene3D" id="1.10.10.10">
    <property type="entry name" value="Winged helix-like DNA-binding domain superfamily/Winged helix DNA-binding domain"/>
    <property type="match status" value="1"/>
</dbReference>
<sequence length="196" mass="22352">MDKERALRIYLAEDESIILNWIKSELLDMGYDVIGCATDGKTAVAEVLRLEPDMVIMDINMPEMDGISAIEKIVEARLVPVIVITGYSDPELIDRANEVGVFGYLIKPIDIHELYSTIKITQRRFEEFKNVLCNLKDVKGALEDRKYVEKAKGILMDRFGLTEEQAMKTMQKKSRNTNKKLARVAKDIIVSEQILK</sequence>
<dbReference type="InterPro" id="IPR036388">
    <property type="entry name" value="WH-like_DNA-bd_sf"/>
</dbReference>
<dbReference type="EMBL" id="LSZW01000055">
    <property type="protein sequence ID" value="KXK65853.1"/>
    <property type="molecule type" value="Genomic_DNA"/>
</dbReference>
<evidence type="ECO:0000256" key="3">
    <source>
        <dbReference type="ARBA" id="ARBA00024867"/>
    </source>
</evidence>
<evidence type="ECO:0000313" key="8">
    <source>
        <dbReference type="Proteomes" id="UP000070366"/>
    </source>
</evidence>
<gene>
    <name evidence="7" type="ORF">HMPREF3293_01346</name>
</gene>
<dbReference type="SMART" id="SM01012">
    <property type="entry name" value="ANTAR"/>
    <property type="match status" value="1"/>
</dbReference>
<dbReference type="STRING" id="626937.HMPREF3293_01346"/>
<feature type="domain" description="Response regulatory" evidence="5">
    <location>
        <begin position="8"/>
        <end position="122"/>
    </location>
</feature>
<protein>
    <recommendedName>
        <fullName evidence="1">Stage 0 sporulation protein A homolog</fullName>
    </recommendedName>
</protein>
<evidence type="ECO:0000256" key="1">
    <source>
        <dbReference type="ARBA" id="ARBA00018672"/>
    </source>
</evidence>
<dbReference type="InterPro" id="IPR011006">
    <property type="entry name" value="CheY-like_superfamily"/>
</dbReference>
<dbReference type="OrthoDB" id="9790669at2"/>
<evidence type="ECO:0000259" key="6">
    <source>
        <dbReference type="PROSITE" id="PS50921"/>
    </source>
</evidence>
<dbReference type="InterPro" id="IPR050595">
    <property type="entry name" value="Bact_response_regulator"/>
</dbReference>
<organism evidence="7 8">
    <name type="scientific">Christensenella minuta</name>
    <dbReference type="NCBI Taxonomy" id="626937"/>
    <lineage>
        <taxon>Bacteria</taxon>
        <taxon>Bacillati</taxon>
        <taxon>Bacillota</taxon>
        <taxon>Clostridia</taxon>
        <taxon>Christensenellales</taxon>
        <taxon>Christensenellaceae</taxon>
        <taxon>Christensenella</taxon>
    </lineage>
</organism>
<evidence type="ECO:0000256" key="4">
    <source>
        <dbReference type="PROSITE-ProRule" id="PRU00169"/>
    </source>
</evidence>
<dbReference type="GO" id="GO:0003723">
    <property type="term" value="F:RNA binding"/>
    <property type="evidence" value="ECO:0007669"/>
    <property type="project" value="InterPro"/>
</dbReference>
<dbReference type="PANTHER" id="PTHR44591">
    <property type="entry name" value="STRESS RESPONSE REGULATOR PROTEIN 1"/>
    <property type="match status" value="1"/>
</dbReference>
<dbReference type="SUPFAM" id="SSF52172">
    <property type="entry name" value="CheY-like"/>
    <property type="match status" value="1"/>
</dbReference>
<feature type="modified residue" description="4-aspartylphosphate" evidence="4">
    <location>
        <position position="58"/>
    </location>
</feature>
<dbReference type="RefSeq" id="WP_066521008.1">
    <property type="nucleotide sequence ID" value="NZ_CABMOF010000004.1"/>
</dbReference>
<dbReference type="PROSITE" id="PS50921">
    <property type="entry name" value="ANTAR"/>
    <property type="match status" value="1"/>
</dbReference>
<reference evidence="7 8" key="1">
    <citation type="submission" date="2016-02" db="EMBL/GenBank/DDBJ databases">
        <authorList>
            <person name="Wen L."/>
            <person name="He K."/>
            <person name="Yang H."/>
        </authorList>
    </citation>
    <scope>NUCLEOTIDE SEQUENCE [LARGE SCALE GENOMIC DNA]</scope>
    <source>
        <strain evidence="7 8">DSM 22607</strain>
    </source>
</reference>
<keyword evidence="8" id="KW-1185">Reference proteome</keyword>
<keyword evidence="2 4" id="KW-0597">Phosphoprotein</keyword>
<dbReference type="AlphaFoldDB" id="A0A136Q599"/>
<dbReference type="InterPro" id="IPR005561">
    <property type="entry name" value="ANTAR"/>
</dbReference>
<evidence type="ECO:0000313" key="7">
    <source>
        <dbReference type="EMBL" id="KXK65853.1"/>
    </source>
</evidence>
<proteinExistence type="predicted"/>
<dbReference type="Pfam" id="PF00072">
    <property type="entry name" value="Response_reg"/>
    <property type="match status" value="1"/>
</dbReference>
<accession>A0A136Q599</accession>
<dbReference type="InterPro" id="IPR001789">
    <property type="entry name" value="Sig_transdc_resp-reg_receiver"/>
</dbReference>
<dbReference type="GO" id="GO:0000160">
    <property type="term" value="P:phosphorelay signal transduction system"/>
    <property type="evidence" value="ECO:0007669"/>
    <property type="project" value="InterPro"/>
</dbReference>
<dbReference type="KEGG" id="cmiu:B1H56_12380"/>
<comment type="caution">
    <text evidence="7">The sequence shown here is derived from an EMBL/GenBank/DDBJ whole genome shotgun (WGS) entry which is preliminary data.</text>
</comment>
<evidence type="ECO:0000259" key="5">
    <source>
        <dbReference type="PROSITE" id="PS50110"/>
    </source>
</evidence>
<dbReference type="PANTHER" id="PTHR44591:SF3">
    <property type="entry name" value="RESPONSE REGULATORY DOMAIN-CONTAINING PROTEIN"/>
    <property type="match status" value="1"/>
</dbReference>
<dbReference type="SMART" id="SM00448">
    <property type="entry name" value="REC"/>
    <property type="match status" value="1"/>
</dbReference>
<dbReference type="Gene3D" id="3.40.50.2300">
    <property type="match status" value="1"/>
</dbReference>
<dbReference type="Pfam" id="PF03861">
    <property type="entry name" value="ANTAR"/>
    <property type="match status" value="1"/>
</dbReference>
<dbReference type="Proteomes" id="UP000070366">
    <property type="component" value="Unassembled WGS sequence"/>
</dbReference>
<name>A0A136Q599_9FIRM</name>
<dbReference type="InterPro" id="IPR008327">
    <property type="entry name" value="Sig_transdc_resp-reg_antiterm"/>
</dbReference>
<dbReference type="PROSITE" id="PS50110">
    <property type="entry name" value="RESPONSE_REGULATORY"/>
    <property type="match status" value="1"/>
</dbReference>
<comment type="function">
    <text evidence="3">May play the central regulatory role in sporulation. It may be an element of the effector pathway responsible for the activation of sporulation genes in response to nutritional stress. Spo0A may act in concert with spo0H (a sigma factor) to control the expression of some genes that are critical to the sporulation process.</text>
</comment>